<evidence type="ECO:0000313" key="1">
    <source>
        <dbReference type="EMBL" id="GAA0329520.1"/>
    </source>
</evidence>
<reference evidence="2" key="1">
    <citation type="journal article" date="2019" name="Int. J. Syst. Evol. Microbiol.">
        <title>The Global Catalogue of Microorganisms (GCM) 10K type strain sequencing project: providing services to taxonomists for standard genome sequencing and annotation.</title>
        <authorList>
            <consortium name="The Broad Institute Genomics Platform"/>
            <consortium name="The Broad Institute Genome Sequencing Center for Infectious Disease"/>
            <person name="Wu L."/>
            <person name="Ma J."/>
        </authorList>
    </citation>
    <scope>NUCLEOTIDE SEQUENCE [LARGE SCALE GENOMIC DNA]</scope>
    <source>
        <strain evidence="2">JCM 9731</strain>
    </source>
</reference>
<proteinExistence type="predicted"/>
<protein>
    <recommendedName>
        <fullName evidence="3">DUF1292 domain-containing protein</fullName>
    </recommendedName>
</protein>
<evidence type="ECO:0008006" key="3">
    <source>
        <dbReference type="Google" id="ProtNLM"/>
    </source>
</evidence>
<keyword evidence="2" id="KW-1185">Reference proteome</keyword>
<dbReference type="Proteomes" id="UP001500782">
    <property type="component" value="Unassembled WGS sequence"/>
</dbReference>
<name>A0ABP3FXY2_9BACI</name>
<gene>
    <name evidence="1" type="ORF">GCM10008967_20020</name>
</gene>
<dbReference type="RefSeq" id="WP_343798696.1">
    <property type="nucleotide sequence ID" value="NZ_BAAADJ010000021.1"/>
</dbReference>
<organism evidence="1 2">
    <name type="scientific">Bacillus carboniphilus</name>
    <dbReference type="NCBI Taxonomy" id="86663"/>
    <lineage>
        <taxon>Bacteria</taxon>
        <taxon>Bacillati</taxon>
        <taxon>Bacillota</taxon>
        <taxon>Bacilli</taxon>
        <taxon>Bacillales</taxon>
        <taxon>Bacillaceae</taxon>
        <taxon>Bacillus</taxon>
    </lineage>
</organism>
<dbReference type="EMBL" id="BAAADJ010000021">
    <property type="protein sequence ID" value="GAA0329520.1"/>
    <property type="molecule type" value="Genomic_DNA"/>
</dbReference>
<accession>A0ABP3FXY2</accession>
<sequence length="86" mass="10059">MRYDEQRDTVVIEDHLGSEKEYAVEALFDMEEKLYALLRDRDNDTIVLRVEDEGEDQYVVGIFDPQEKENILDAYQIAIEAASDEE</sequence>
<comment type="caution">
    <text evidence="1">The sequence shown here is derived from an EMBL/GenBank/DDBJ whole genome shotgun (WGS) entry which is preliminary data.</text>
</comment>
<evidence type="ECO:0000313" key="2">
    <source>
        <dbReference type="Proteomes" id="UP001500782"/>
    </source>
</evidence>